<comment type="caution">
    <text evidence="1">The sequence shown here is derived from an EMBL/GenBank/DDBJ whole genome shotgun (WGS) entry which is preliminary data.</text>
</comment>
<evidence type="ECO:0000313" key="2">
    <source>
        <dbReference type="Proteomes" id="UP000789860"/>
    </source>
</evidence>
<keyword evidence="2" id="KW-1185">Reference proteome</keyword>
<feature type="non-terminal residue" evidence="1">
    <location>
        <position position="1"/>
    </location>
</feature>
<dbReference type="Proteomes" id="UP000789860">
    <property type="component" value="Unassembled WGS sequence"/>
</dbReference>
<reference evidence="1" key="1">
    <citation type="submission" date="2021-06" db="EMBL/GenBank/DDBJ databases">
        <authorList>
            <person name="Kallberg Y."/>
            <person name="Tangrot J."/>
            <person name="Rosling A."/>
        </authorList>
    </citation>
    <scope>NUCLEOTIDE SEQUENCE</scope>
    <source>
        <strain evidence="1">AU212A</strain>
    </source>
</reference>
<gene>
    <name evidence="1" type="ORF">SCALOS_LOCUS10810</name>
</gene>
<proteinExistence type="predicted"/>
<accession>A0ACA9PHU7</accession>
<evidence type="ECO:0000313" key="1">
    <source>
        <dbReference type="EMBL" id="CAG8709518.1"/>
    </source>
</evidence>
<protein>
    <submittedName>
        <fullName evidence="1">10453_t:CDS:1</fullName>
    </submittedName>
</protein>
<dbReference type="EMBL" id="CAJVPM010042607">
    <property type="protein sequence ID" value="CAG8709518.1"/>
    <property type="molecule type" value="Genomic_DNA"/>
</dbReference>
<organism evidence="1 2">
    <name type="scientific">Scutellospora calospora</name>
    <dbReference type="NCBI Taxonomy" id="85575"/>
    <lineage>
        <taxon>Eukaryota</taxon>
        <taxon>Fungi</taxon>
        <taxon>Fungi incertae sedis</taxon>
        <taxon>Mucoromycota</taxon>
        <taxon>Glomeromycotina</taxon>
        <taxon>Glomeromycetes</taxon>
        <taxon>Diversisporales</taxon>
        <taxon>Gigasporaceae</taxon>
        <taxon>Scutellospora</taxon>
    </lineage>
</organism>
<sequence>RYEEKKQEKEYLDDLLQELEQQELLGDENELFRYKIGDAFISVTLEDARQRVIKDEELLTEELEKLNNEMKTLNTEMDKLKVLLYGKFGKAINLEKD</sequence>
<name>A0ACA9PHU7_9GLOM</name>